<dbReference type="EMBL" id="IACI01070158">
    <property type="protein sequence ID" value="LAA28123.1"/>
    <property type="molecule type" value="Transcribed_RNA"/>
</dbReference>
<proteinExistence type="predicted"/>
<dbReference type="AlphaFoldDB" id="A0A2H6NDL3"/>
<feature type="region of interest" description="Disordered" evidence="1">
    <location>
        <begin position="69"/>
        <end position="98"/>
    </location>
</feature>
<name>A0A2H6NDL3_9SAUR</name>
<sequence>MKRCSVMWRTADCHSRRWERAPPLGGVWLMVYNSSLSLKQRTSDSSIVVGGGLGAGGRSRHIERQLVWLPPRPPPPPWQGDQRSVGVGRRQGSPHASVGTGYTLAARQAFANRIPFGFQVSWAGRRAGKEGWLSGIEATGPQVLTGSFHGAYTQRPQTPGRLWDCGEGETPKEGSLEPPILPSESHPVSLVSLLFFLSSLPSFRRKASSSF</sequence>
<organism evidence="2">
    <name type="scientific">Micrurus carvalhoi</name>
    <dbReference type="NCBI Taxonomy" id="3147026"/>
    <lineage>
        <taxon>Eukaryota</taxon>
        <taxon>Metazoa</taxon>
        <taxon>Chordata</taxon>
        <taxon>Craniata</taxon>
        <taxon>Vertebrata</taxon>
        <taxon>Euteleostomi</taxon>
        <taxon>Lepidosauria</taxon>
        <taxon>Squamata</taxon>
        <taxon>Bifurcata</taxon>
        <taxon>Unidentata</taxon>
        <taxon>Episquamata</taxon>
        <taxon>Toxicofera</taxon>
        <taxon>Serpentes</taxon>
        <taxon>Colubroidea</taxon>
        <taxon>Elapidae</taxon>
        <taxon>Elapinae</taxon>
        <taxon>Micrurus</taxon>
    </lineage>
</organism>
<reference evidence="2" key="2">
    <citation type="submission" date="2017-12" db="EMBL/GenBank/DDBJ databases">
        <title>Coralsnake Venomics: Analyses of Venom Gland Transcriptomes and Proteomes of Six Brazilian Taxa.</title>
        <authorList>
            <person name="Aird S.D."/>
            <person name="Jorge da Silva N."/>
            <person name="Qiu L."/>
            <person name="Villar-Briones A."/>
            <person name="Aparecida-Saddi V."/>
            <person name="Campos-Telles M.P."/>
            <person name="Grau M."/>
            <person name="Mikheyev A.S."/>
        </authorList>
    </citation>
    <scope>NUCLEOTIDE SEQUENCE</scope>
    <source>
        <tissue evidence="2">Venom_gland</tissue>
    </source>
</reference>
<accession>A0A2H6NDL3</accession>
<reference evidence="2" key="1">
    <citation type="submission" date="2017-07" db="EMBL/GenBank/DDBJ databases">
        <authorList>
            <person name="Mikheyev A."/>
            <person name="Grau M."/>
        </authorList>
    </citation>
    <scope>NUCLEOTIDE SEQUENCE</scope>
    <source>
        <tissue evidence="2">Venom_gland</tissue>
    </source>
</reference>
<protein>
    <submittedName>
        <fullName evidence="2">Uncharacterized protein</fullName>
    </submittedName>
</protein>
<evidence type="ECO:0000256" key="1">
    <source>
        <dbReference type="SAM" id="MobiDB-lite"/>
    </source>
</evidence>
<evidence type="ECO:0000313" key="2">
    <source>
        <dbReference type="EMBL" id="LAA28123.1"/>
    </source>
</evidence>